<dbReference type="OrthoDB" id="2020758at2759"/>
<dbReference type="EC" id="3.4.19.12" evidence="7"/>
<feature type="domain" description="USP" evidence="9">
    <location>
        <begin position="156"/>
        <end position="838"/>
    </location>
</feature>
<evidence type="ECO:0000259" key="9">
    <source>
        <dbReference type="PROSITE" id="PS50235"/>
    </source>
</evidence>
<comment type="catalytic activity">
    <reaction evidence="1 7">
        <text>Thiol-dependent hydrolysis of ester, thioester, amide, peptide and isopeptide bonds formed by the C-terminal Gly of ubiquitin (a 76-residue protein attached to proteins as an intracellular targeting signal).</text>
        <dbReference type="EC" id="3.4.19.12"/>
    </reaction>
</comment>
<evidence type="ECO:0000313" key="10">
    <source>
        <dbReference type="EMBL" id="KAJ1731975.1"/>
    </source>
</evidence>
<keyword evidence="6 7" id="KW-0788">Thiol protease</keyword>
<dbReference type="GO" id="GO:0016579">
    <property type="term" value="P:protein deubiquitination"/>
    <property type="evidence" value="ECO:0007669"/>
    <property type="project" value="InterPro"/>
</dbReference>
<evidence type="ECO:0000256" key="4">
    <source>
        <dbReference type="ARBA" id="ARBA00022786"/>
    </source>
</evidence>
<dbReference type="PANTHER" id="PTHR24006">
    <property type="entry name" value="UBIQUITIN CARBOXYL-TERMINAL HYDROLASE"/>
    <property type="match status" value="1"/>
</dbReference>
<comment type="similarity">
    <text evidence="2 7">Belongs to the peptidase C19 family.</text>
</comment>
<dbReference type="GO" id="GO:0006508">
    <property type="term" value="P:proteolysis"/>
    <property type="evidence" value="ECO:0007669"/>
    <property type="project" value="UniProtKB-KW"/>
</dbReference>
<comment type="caution">
    <text evidence="10">The sequence shown here is derived from an EMBL/GenBank/DDBJ whole genome shotgun (WGS) entry which is preliminary data.</text>
</comment>
<dbReference type="Proteomes" id="UP001143981">
    <property type="component" value="Unassembled WGS sequence"/>
</dbReference>
<accession>A0A9W7YFB7</accession>
<dbReference type="GO" id="GO:0005634">
    <property type="term" value="C:nucleus"/>
    <property type="evidence" value="ECO:0007669"/>
    <property type="project" value="TreeGrafter"/>
</dbReference>
<keyword evidence="11" id="KW-1185">Reference proteome</keyword>
<name>A0A9W7YFB7_9FUNG</name>
<feature type="region of interest" description="Disordered" evidence="8">
    <location>
        <begin position="467"/>
        <end position="525"/>
    </location>
</feature>
<feature type="region of interest" description="Disordered" evidence="8">
    <location>
        <begin position="636"/>
        <end position="655"/>
    </location>
</feature>
<dbReference type="InterPro" id="IPR001394">
    <property type="entry name" value="Peptidase_C19_UCH"/>
</dbReference>
<reference evidence="10" key="1">
    <citation type="submission" date="2022-07" db="EMBL/GenBank/DDBJ databases">
        <title>Phylogenomic reconstructions and comparative analyses of Kickxellomycotina fungi.</title>
        <authorList>
            <person name="Reynolds N.K."/>
            <person name="Stajich J.E."/>
            <person name="Barry K."/>
            <person name="Grigoriev I.V."/>
            <person name="Crous P."/>
            <person name="Smith M.E."/>
        </authorList>
    </citation>
    <scope>NUCLEOTIDE SEQUENCE</scope>
    <source>
        <strain evidence="10">BCRC 34381</strain>
    </source>
</reference>
<evidence type="ECO:0000256" key="3">
    <source>
        <dbReference type="ARBA" id="ARBA00022670"/>
    </source>
</evidence>
<dbReference type="InterPro" id="IPR050164">
    <property type="entry name" value="Peptidase_C19"/>
</dbReference>
<evidence type="ECO:0000256" key="6">
    <source>
        <dbReference type="ARBA" id="ARBA00022807"/>
    </source>
</evidence>
<feature type="region of interest" description="Disordered" evidence="8">
    <location>
        <begin position="695"/>
        <end position="785"/>
    </location>
</feature>
<organism evidence="10 11">
    <name type="scientific">Coemansia biformis</name>
    <dbReference type="NCBI Taxonomy" id="1286918"/>
    <lineage>
        <taxon>Eukaryota</taxon>
        <taxon>Fungi</taxon>
        <taxon>Fungi incertae sedis</taxon>
        <taxon>Zoopagomycota</taxon>
        <taxon>Kickxellomycotina</taxon>
        <taxon>Kickxellomycetes</taxon>
        <taxon>Kickxellales</taxon>
        <taxon>Kickxellaceae</taxon>
        <taxon>Coemansia</taxon>
    </lineage>
</organism>
<dbReference type="PROSITE" id="PS00973">
    <property type="entry name" value="USP_2"/>
    <property type="match status" value="1"/>
</dbReference>
<dbReference type="PROSITE" id="PS00972">
    <property type="entry name" value="USP_1"/>
    <property type="match status" value="1"/>
</dbReference>
<gene>
    <name evidence="10" type="primary">UBP1_1</name>
    <name evidence="10" type="ORF">LPJ61_002264</name>
</gene>
<dbReference type="Gene3D" id="3.90.70.10">
    <property type="entry name" value="Cysteine proteinases"/>
    <property type="match status" value="2"/>
</dbReference>
<dbReference type="Pfam" id="PF00443">
    <property type="entry name" value="UCH"/>
    <property type="match status" value="1"/>
</dbReference>
<dbReference type="PROSITE" id="PS50235">
    <property type="entry name" value="USP_3"/>
    <property type="match status" value="1"/>
</dbReference>
<protein>
    <recommendedName>
        <fullName evidence="7">Ubiquitin carboxyl-terminal hydrolase</fullName>
        <ecNumber evidence="7">3.4.19.12</ecNumber>
    </recommendedName>
</protein>
<dbReference type="SUPFAM" id="SSF54001">
    <property type="entry name" value="Cysteine proteinases"/>
    <property type="match status" value="1"/>
</dbReference>
<dbReference type="GO" id="GO:0004843">
    <property type="term" value="F:cysteine-type deubiquitinase activity"/>
    <property type="evidence" value="ECO:0007669"/>
    <property type="project" value="UniProtKB-UniRule"/>
</dbReference>
<feature type="region of interest" description="Disordered" evidence="8">
    <location>
        <begin position="864"/>
        <end position="923"/>
    </location>
</feature>
<dbReference type="InterPro" id="IPR028889">
    <property type="entry name" value="USP"/>
</dbReference>
<evidence type="ECO:0000256" key="8">
    <source>
        <dbReference type="SAM" id="MobiDB-lite"/>
    </source>
</evidence>
<keyword evidence="3 7" id="KW-0645">Protease</keyword>
<dbReference type="GO" id="GO:0005829">
    <property type="term" value="C:cytosol"/>
    <property type="evidence" value="ECO:0007669"/>
    <property type="project" value="TreeGrafter"/>
</dbReference>
<dbReference type="EMBL" id="JANBOI010000270">
    <property type="protein sequence ID" value="KAJ1731975.1"/>
    <property type="molecule type" value="Genomic_DNA"/>
</dbReference>
<feature type="compositionally biased region" description="Low complexity" evidence="8">
    <location>
        <begin position="717"/>
        <end position="733"/>
    </location>
</feature>
<dbReference type="PANTHER" id="PTHR24006:SF888">
    <property type="entry name" value="UBIQUITIN CARBOXYL-TERMINAL HYDROLASE 30"/>
    <property type="match status" value="1"/>
</dbReference>
<dbReference type="AlphaFoldDB" id="A0A9W7YFB7"/>
<proteinExistence type="inferred from homology"/>
<evidence type="ECO:0000256" key="2">
    <source>
        <dbReference type="ARBA" id="ARBA00009085"/>
    </source>
</evidence>
<feature type="region of interest" description="Disordered" evidence="8">
    <location>
        <begin position="124"/>
        <end position="149"/>
    </location>
</feature>
<evidence type="ECO:0000256" key="7">
    <source>
        <dbReference type="RuleBase" id="RU366025"/>
    </source>
</evidence>
<feature type="compositionally biased region" description="Basic residues" evidence="8">
    <location>
        <begin position="695"/>
        <end position="704"/>
    </location>
</feature>
<evidence type="ECO:0000256" key="1">
    <source>
        <dbReference type="ARBA" id="ARBA00000707"/>
    </source>
</evidence>
<feature type="region of interest" description="Disordered" evidence="8">
    <location>
        <begin position="432"/>
        <end position="453"/>
    </location>
</feature>
<dbReference type="InterPro" id="IPR018200">
    <property type="entry name" value="USP_CS"/>
</dbReference>
<feature type="compositionally biased region" description="Acidic residues" evidence="8">
    <location>
        <begin position="124"/>
        <end position="140"/>
    </location>
</feature>
<sequence>MWWHILGLYLVAILGLIVLVVVQAKGPSRLLLPLRRRRDDGQRRDGGRRPFWVLIWRWVRYVARCGRRRKKRAKPADDRREERRALRKQLREEAEEWLAEWVERIVELGDDLLEVSFDDDDDDDDDLLLGDGAESSDEGSGDAKERGPADDQQAVYGLVNTGNSCFFNSVLQALASAEYLQNYLSDTLEHMDEVNDVHDAAVVSLPLTEALWETLTDLNAVVGRDSAFQPFAVMAALGSRGLNDREQQDAQEAFQVLSTALSEERLAFAGLQTPSLLRADLAAMLAQIDERRPHVFSVPRGLEGVGTKGLSRVKAIMKLATLAGLPAEGQGLTFGRRAVLQNPFTGLMASRLSCVRCGYTEAVRHFAFDNVSLSLPLTATCTLEQTLREYISLEEIVDYQCRKCSLGQTLRELIADIKCATSWLAEHPEYGIGGSDAGPATESGGTATRSQRRAARAAVAWKRMVLDGTRRPGSSSSESGSSCDSDSDGDDDSGHRSDATRRRRRARMYPIDPATLQVGPRPGLPAPQLVDVPGIIRRLREDAHEVARALRVDVQRHLPDIPLRRAHNQACTKQVAFAKLPPCLCLHLSRSTYTSDGYPVKNPCHVRFPEYLDFSPYTTTGHLRVEPEQSIIDAAAQGQAPRHPGGAPASHRAGYHPSRRVRDALEALGPGADLQRSYRLQAVVVHIGTHSHGHFITYRRKPRPPTRSGVNTPRYRSGSAVSLPAPAAAPSSHALDRRLTPAAPSAPLESSDGVRRRRIVGGSADSRTYVVPNGSEPTDGLGPEYLPAPALKTRPKRAWRVTDAMTAEWYLISDEDVQVATLAEVLNANPYLLIYERVDGPQPAAYTGTPGIIPSLSNLRSLARRSASVQPPPPPAAQPAELSPGTGPAYTSDTEVPPLTLGRGDPVTPEANAAASHLATIAG</sequence>
<keyword evidence="5 7" id="KW-0378">Hydrolase</keyword>
<dbReference type="InterPro" id="IPR038765">
    <property type="entry name" value="Papain-like_cys_pep_sf"/>
</dbReference>
<evidence type="ECO:0000256" key="5">
    <source>
        <dbReference type="ARBA" id="ARBA00022801"/>
    </source>
</evidence>
<evidence type="ECO:0000313" key="11">
    <source>
        <dbReference type="Proteomes" id="UP001143981"/>
    </source>
</evidence>
<feature type="compositionally biased region" description="Low complexity" evidence="8">
    <location>
        <begin position="473"/>
        <end position="484"/>
    </location>
</feature>
<keyword evidence="4 7" id="KW-0833">Ubl conjugation pathway</keyword>